<dbReference type="InterPro" id="IPR006175">
    <property type="entry name" value="YjgF/YER057c/UK114"/>
</dbReference>
<dbReference type="GO" id="GO:0019239">
    <property type="term" value="F:deaminase activity"/>
    <property type="evidence" value="ECO:0007669"/>
    <property type="project" value="TreeGrafter"/>
</dbReference>
<evidence type="ECO:0000256" key="1">
    <source>
        <dbReference type="ARBA" id="ARBA00010552"/>
    </source>
</evidence>
<keyword evidence="3" id="KW-1185">Reference proteome</keyword>
<comment type="similarity">
    <text evidence="1">Belongs to the RutC family.</text>
</comment>
<dbReference type="Proteomes" id="UP000476030">
    <property type="component" value="Unassembled WGS sequence"/>
</dbReference>
<evidence type="ECO:0000313" key="2">
    <source>
        <dbReference type="EMBL" id="MZR29641.1"/>
    </source>
</evidence>
<dbReference type="PANTHER" id="PTHR11803:SF58">
    <property type="entry name" value="PROTEIN HMF1-RELATED"/>
    <property type="match status" value="1"/>
</dbReference>
<dbReference type="RefSeq" id="WP_161314095.1">
    <property type="nucleotide sequence ID" value="NZ_WTUW01000001.1"/>
</dbReference>
<dbReference type="CDD" id="cd00448">
    <property type="entry name" value="YjgF_YER057c_UK114_family"/>
    <property type="match status" value="1"/>
</dbReference>
<dbReference type="SUPFAM" id="SSF55298">
    <property type="entry name" value="YjgF-like"/>
    <property type="match status" value="3"/>
</dbReference>
<dbReference type="PANTHER" id="PTHR11803">
    <property type="entry name" value="2-IMINOBUTANOATE/2-IMINOPROPANOATE DEAMINASE RIDA"/>
    <property type="match status" value="1"/>
</dbReference>
<gene>
    <name evidence="2" type="ORF">GQE98_03235</name>
</gene>
<name>A0A6L8W3L5_9PROT</name>
<comment type="caution">
    <text evidence="2">The sequence shown here is derived from an EMBL/GenBank/DDBJ whole genome shotgun (WGS) entry which is preliminary data.</text>
</comment>
<protein>
    <recommendedName>
        <fullName evidence="4">Enamine deaminase RidA, house cleaning of reactive enamine intermediates, YjgF/YER057c/UK114 family</fullName>
    </recommendedName>
</protein>
<dbReference type="InterPro" id="IPR035959">
    <property type="entry name" value="RutC-like_sf"/>
</dbReference>
<accession>A0A6L8W3L5</accession>
<evidence type="ECO:0008006" key="4">
    <source>
        <dbReference type="Google" id="ProtNLM"/>
    </source>
</evidence>
<dbReference type="Gene3D" id="3.30.1330.40">
    <property type="entry name" value="RutC-like"/>
    <property type="match status" value="3"/>
</dbReference>
<dbReference type="AlphaFoldDB" id="A0A6L8W3L5"/>
<sequence length="411" mass="44970">MSKEIVYPKENAWSWRNSSPFARSVIVGDQVFISGQQSLDANGNVLDPGDIAAQTRNVFENMKASLAQVGLEMSDLVRLNTYYVFDGPDEEATAYWESMTQVRLQYFPDPGPAATAVRVKGMPYKGQLIQIEGVALRGESRKNRERIMPDDSWDWSIAVPLSQGWKIGERIFVGGQISADKAANPVHVGDLEAQTREIYKFIGNVLEDAGASFEDLVRIKVCFKHDSVEPSGKTFADKIMDISAEFIDQPGPVLSAFSVDLLYPGLDLEIDAMAIIDPNRKTLSDGQLGGRYQPAKFEDGVSAAGEIYVGGQVALDEDNSVLCPDDISGQARIVFERLQKVLAQDGATLDDIVKLNLFIVGEGPDAEDAFHTLLAVWSEMAPNAHPALTPVRVHELARPGLLVQADCIALK</sequence>
<dbReference type="GO" id="GO:0005829">
    <property type="term" value="C:cytosol"/>
    <property type="evidence" value="ECO:0007669"/>
    <property type="project" value="TreeGrafter"/>
</dbReference>
<dbReference type="EMBL" id="WTUW01000001">
    <property type="protein sequence ID" value="MZR29641.1"/>
    <property type="molecule type" value="Genomic_DNA"/>
</dbReference>
<evidence type="ECO:0000313" key="3">
    <source>
        <dbReference type="Proteomes" id="UP000476030"/>
    </source>
</evidence>
<proteinExistence type="inferred from homology"/>
<dbReference type="Pfam" id="PF01042">
    <property type="entry name" value="Ribonuc_L-PSP"/>
    <property type="match status" value="3"/>
</dbReference>
<reference evidence="2 3" key="1">
    <citation type="submission" date="2019-12" db="EMBL/GenBank/DDBJ databases">
        <title>Snethiella sp. nov. sp. isolated from sea sand.</title>
        <authorList>
            <person name="Kim J."/>
            <person name="Jeong S.E."/>
            <person name="Jung H.S."/>
            <person name="Jeon C.O."/>
        </authorList>
    </citation>
    <scope>NUCLEOTIDE SEQUENCE [LARGE SCALE GENOMIC DNA]</scope>
    <source>
        <strain evidence="2 3">DP05</strain>
    </source>
</reference>
<organism evidence="2 3">
    <name type="scientific">Sneathiella litorea</name>
    <dbReference type="NCBI Taxonomy" id="2606216"/>
    <lineage>
        <taxon>Bacteria</taxon>
        <taxon>Pseudomonadati</taxon>
        <taxon>Pseudomonadota</taxon>
        <taxon>Alphaproteobacteria</taxon>
        <taxon>Sneathiellales</taxon>
        <taxon>Sneathiellaceae</taxon>
        <taxon>Sneathiella</taxon>
    </lineage>
</organism>